<sequence>MSNHFGDYMFISQTEVIHSDNGRYPRV</sequence>
<organism evidence="1">
    <name type="scientific">Anguilla anguilla</name>
    <name type="common">European freshwater eel</name>
    <name type="synonym">Muraena anguilla</name>
    <dbReference type="NCBI Taxonomy" id="7936"/>
    <lineage>
        <taxon>Eukaryota</taxon>
        <taxon>Metazoa</taxon>
        <taxon>Chordata</taxon>
        <taxon>Craniata</taxon>
        <taxon>Vertebrata</taxon>
        <taxon>Euteleostomi</taxon>
        <taxon>Actinopterygii</taxon>
        <taxon>Neopterygii</taxon>
        <taxon>Teleostei</taxon>
        <taxon>Anguilliformes</taxon>
        <taxon>Anguillidae</taxon>
        <taxon>Anguilla</taxon>
    </lineage>
</organism>
<evidence type="ECO:0000313" key="1">
    <source>
        <dbReference type="EMBL" id="JAH42798.1"/>
    </source>
</evidence>
<name>A0A0E9SQM6_ANGAN</name>
<reference evidence="1" key="2">
    <citation type="journal article" date="2015" name="Fish Shellfish Immunol.">
        <title>Early steps in the European eel (Anguilla anguilla)-Vibrio vulnificus interaction in the gills: Role of the RtxA13 toxin.</title>
        <authorList>
            <person name="Callol A."/>
            <person name="Pajuelo D."/>
            <person name="Ebbesson L."/>
            <person name="Teles M."/>
            <person name="MacKenzie S."/>
            <person name="Amaro C."/>
        </authorList>
    </citation>
    <scope>NUCLEOTIDE SEQUENCE</scope>
</reference>
<proteinExistence type="predicted"/>
<dbReference type="AlphaFoldDB" id="A0A0E9SQM6"/>
<dbReference type="EMBL" id="GBXM01065779">
    <property type="protein sequence ID" value="JAH42798.1"/>
    <property type="molecule type" value="Transcribed_RNA"/>
</dbReference>
<protein>
    <submittedName>
        <fullName evidence="1">Uncharacterized protein</fullName>
    </submittedName>
</protein>
<accession>A0A0E9SQM6</accession>
<reference evidence="1" key="1">
    <citation type="submission" date="2014-11" db="EMBL/GenBank/DDBJ databases">
        <authorList>
            <person name="Amaro Gonzalez C."/>
        </authorList>
    </citation>
    <scope>NUCLEOTIDE SEQUENCE</scope>
</reference>